<evidence type="ECO:0000259" key="23">
    <source>
        <dbReference type="PROSITE" id="PS51337"/>
    </source>
</evidence>
<dbReference type="Gene3D" id="3.20.20.330">
    <property type="entry name" value="Homocysteine-binding-like domain"/>
    <property type="match status" value="1"/>
</dbReference>
<reference evidence="25" key="1">
    <citation type="journal article" date="2020" name="mSystems">
        <title>Genome- and Community-Level Interaction Insights into Carbon Utilization and Element Cycling Functions of Hydrothermarchaeota in Hydrothermal Sediment.</title>
        <authorList>
            <person name="Zhou Z."/>
            <person name="Liu Y."/>
            <person name="Xu W."/>
            <person name="Pan J."/>
            <person name="Luo Z.H."/>
            <person name="Li M."/>
        </authorList>
    </citation>
    <scope>NUCLEOTIDE SEQUENCE [LARGE SCALE GENOMIC DNA]</scope>
    <source>
        <strain evidence="25">SpSt-604</strain>
        <strain evidence="24">SpSt-640</strain>
    </source>
</reference>
<evidence type="ECO:0000256" key="11">
    <source>
        <dbReference type="ARBA" id="ARBA00022679"/>
    </source>
</evidence>
<dbReference type="InterPro" id="IPR003759">
    <property type="entry name" value="Cbl-bd_cap"/>
</dbReference>
<comment type="caution">
    <text evidence="25">The sequence shown here is derived from an EMBL/GenBank/DDBJ whole genome shotgun (WGS) entry which is preliminary data.</text>
</comment>
<dbReference type="Gene3D" id="3.40.50.280">
    <property type="entry name" value="Cobalamin-binding domain"/>
    <property type="match status" value="1"/>
</dbReference>
<keyword evidence="13 19" id="KW-0479">Metal-binding</keyword>
<dbReference type="GO" id="GO:0046872">
    <property type="term" value="F:metal ion binding"/>
    <property type="evidence" value="ECO:0007669"/>
    <property type="project" value="UniProtKB-KW"/>
</dbReference>
<proteinExistence type="inferred from homology"/>
<dbReference type="GO" id="GO:0046653">
    <property type="term" value="P:tetrahydrofolate metabolic process"/>
    <property type="evidence" value="ECO:0007669"/>
    <property type="project" value="TreeGrafter"/>
</dbReference>
<dbReference type="SUPFAM" id="SSF51717">
    <property type="entry name" value="Dihydropteroate synthetase-like"/>
    <property type="match status" value="1"/>
</dbReference>
<comment type="catalytic activity">
    <reaction evidence="1">
        <text>(6S)-5-methyl-5,6,7,8-tetrahydrofolate + L-homocysteine = (6S)-5,6,7,8-tetrahydrofolate + L-methionine</text>
        <dbReference type="Rhea" id="RHEA:11172"/>
        <dbReference type="ChEBI" id="CHEBI:18608"/>
        <dbReference type="ChEBI" id="CHEBI:57453"/>
        <dbReference type="ChEBI" id="CHEBI:57844"/>
        <dbReference type="ChEBI" id="CHEBI:58199"/>
        <dbReference type="EC" id="2.1.1.13"/>
    </reaction>
</comment>
<dbReference type="Pfam" id="PF02574">
    <property type="entry name" value="S-methyl_trans"/>
    <property type="match status" value="1"/>
</dbReference>
<keyword evidence="15" id="KW-0486">Methionine biosynthesis</keyword>
<feature type="binding site" evidence="19">
    <location>
        <position position="282"/>
    </location>
    <ligand>
        <name>Zn(2+)</name>
        <dbReference type="ChEBI" id="CHEBI:29105"/>
    </ligand>
</feature>
<dbReference type="GO" id="GO:0032259">
    <property type="term" value="P:methylation"/>
    <property type="evidence" value="ECO:0007669"/>
    <property type="project" value="UniProtKB-KW"/>
</dbReference>
<comment type="cofactor">
    <cofactor evidence="2 19">
        <name>Zn(2+)</name>
        <dbReference type="ChEBI" id="CHEBI:29105"/>
    </cofactor>
</comment>
<evidence type="ECO:0000256" key="19">
    <source>
        <dbReference type="PROSITE-ProRule" id="PRU00333"/>
    </source>
</evidence>
<feature type="binding site" evidence="19">
    <location>
        <position position="283"/>
    </location>
    <ligand>
        <name>Zn(2+)</name>
        <dbReference type="ChEBI" id="CHEBI:29105"/>
    </ligand>
</feature>
<keyword evidence="14 19" id="KW-0862">Zinc</keyword>
<dbReference type="EMBL" id="DTBH01000121">
    <property type="protein sequence ID" value="HGQ77345.1"/>
    <property type="molecule type" value="Genomic_DNA"/>
</dbReference>
<dbReference type="Gene3D" id="3.20.20.20">
    <property type="entry name" value="Dihydropteroate synthase-like"/>
    <property type="match status" value="1"/>
</dbReference>
<evidence type="ECO:0000256" key="15">
    <source>
        <dbReference type="ARBA" id="ARBA00023167"/>
    </source>
</evidence>
<evidence type="ECO:0000256" key="16">
    <source>
        <dbReference type="ARBA" id="ARBA00023285"/>
    </source>
</evidence>
<evidence type="ECO:0000256" key="3">
    <source>
        <dbReference type="ARBA" id="ARBA00001956"/>
    </source>
</evidence>
<dbReference type="GO" id="GO:0050667">
    <property type="term" value="P:homocysteine metabolic process"/>
    <property type="evidence" value="ECO:0007669"/>
    <property type="project" value="TreeGrafter"/>
</dbReference>
<dbReference type="PANTHER" id="PTHR45833:SF1">
    <property type="entry name" value="METHIONINE SYNTHASE"/>
    <property type="match status" value="1"/>
</dbReference>
<dbReference type="InterPro" id="IPR003726">
    <property type="entry name" value="HCY_dom"/>
</dbReference>
<dbReference type="InterPro" id="IPR006158">
    <property type="entry name" value="Cobalamin-bd"/>
</dbReference>
<feature type="domain" description="Pterin-binding" evidence="21">
    <location>
        <begin position="325"/>
        <end position="572"/>
    </location>
</feature>
<dbReference type="Pfam" id="PF02607">
    <property type="entry name" value="B12-binding_2"/>
    <property type="match status" value="1"/>
</dbReference>
<dbReference type="UniPathway" id="UPA00051">
    <property type="reaction ID" value="UER00081"/>
</dbReference>
<dbReference type="SMART" id="SM01018">
    <property type="entry name" value="B12-binding_2"/>
    <property type="match status" value="1"/>
</dbReference>
<evidence type="ECO:0000256" key="1">
    <source>
        <dbReference type="ARBA" id="ARBA00001700"/>
    </source>
</evidence>
<evidence type="ECO:0000256" key="12">
    <source>
        <dbReference type="ARBA" id="ARBA00022691"/>
    </source>
</evidence>
<dbReference type="AlphaFoldDB" id="A0A7C4RXV4"/>
<evidence type="ECO:0000256" key="10">
    <source>
        <dbReference type="ARBA" id="ARBA00022628"/>
    </source>
</evidence>
<dbReference type="GO" id="GO:0005829">
    <property type="term" value="C:cytosol"/>
    <property type="evidence" value="ECO:0007669"/>
    <property type="project" value="TreeGrafter"/>
</dbReference>
<dbReference type="SUPFAM" id="SSF47644">
    <property type="entry name" value="Methionine synthase domain"/>
    <property type="match status" value="1"/>
</dbReference>
<feature type="domain" description="Hcy-binding" evidence="20">
    <location>
        <begin position="6"/>
        <end position="297"/>
    </location>
</feature>
<evidence type="ECO:0000259" key="20">
    <source>
        <dbReference type="PROSITE" id="PS50970"/>
    </source>
</evidence>
<comment type="function">
    <text evidence="17">Catalyzes the transfer of a methyl group from methyl-cobalamin to homocysteine, yielding enzyme-bound cob(I)alamin and methionine. Subsequently, remethylates the cofactor using methyltetrahydrofolate.</text>
</comment>
<evidence type="ECO:0000256" key="8">
    <source>
        <dbReference type="ARBA" id="ARBA00022603"/>
    </source>
</evidence>
<feature type="domain" description="B12-binding N-terminal" evidence="23">
    <location>
        <begin position="569"/>
        <end position="662"/>
    </location>
</feature>
<evidence type="ECO:0000256" key="4">
    <source>
        <dbReference type="ARBA" id="ARBA00005178"/>
    </source>
</evidence>
<comment type="pathway">
    <text evidence="4">Amino-acid biosynthesis; L-methionine biosynthesis via de novo pathway; L-methionine from L-homocysteine (MetH route): step 1/1.</text>
</comment>
<evidence type="ECO:0000256" key="5">
    <source>
        <dbReference type="ARBA" id="ARBA00010398"/>
    </source>
</evidence>
<dbReference type="PROSITE" id="PS51337">
    <property type="entry name" value="B12_BINDING_NTER"/>
    <property type="match status" value="1"/>
</dbReference>
<keyword evidence="10" id="KW-0846">Cobalamin</keyword>
<evidence type="ECO:0000259" key="22">
    <source>
        <dbReference type="PROSITE" id="PS51332"/>
    </source>
</evidence>
<evidence type="ECO:0000256" key="9">
    <source>
        <dbReference type="ARBA" id="ARBA00022605"/>
    </source>
</evidence>
<organism evidence="25">
    <name type="scientific">Fervidobacterium pennivorans</name>
    <dbReference type="NCBI Taxonomy" id="93466"/>
    <lineage>
        <taxon>Bacteria</taxon>
        <taxon>Thermotogati</taxon>
        <taxon>Thermotogota</taxon>
        <taxon>Thermotogae</taxon>
        <taxon>Thermotogales</taxon>
        <taxon>Fervidobacteriaceae</taxon>
        <taxon>Fervidobacterium</taxon>
    </lineage>
</organism>
<keyword evidence="16" id="KW-0170">Cobalt</keyword>
<dbReference type="PROSITE" id="PS51332">
    <property type="entry name" value="B12_BINDING"/>
    <property type="match status" value="1"/>
</dbReference>
<protein>
    <recommendedName>
        <fullName evidence="7">Methionine synthase</fullName>
        <ecNumber evidence="6">2.1.1.13</ecNumber>
    </recommendedName>
    <alternativeName>
        <fullName evidence="18">5-methyltetrahydrofolate--homocysteine methyltransferase</fullName>
    </alternativeName>
</protein>
<comment type="similarity">
    <text evidence="5">Belongs to the vitamin-B12 dependent methionine synthase family.</text>
</comment>
<keyword evidence="8 19" id="KW-0489">Methyltransferase</keyword>
<dbReference type="InterPro" id="IPR036724">
    <property type="entry name" value="Cobalamin-bd_sf"/>
</dbReference>
<feature type="domain" description="B12-binding" evidence="22">
    <location>
        <begin position="662"/>
        <end position="784"/>
    </location>
</feature>
<dbReference type="InterPro" id="IPR050554">
    <property type="entry name" value="Met_Synthase/Corrinoid"/>
</dbReference>
<feature type="binding site" evidence="19">
    <location>
        <position position="216"/>
    </location>
    <ligand>
        <name>Zn(2+)</name>
        <dbReference type="ChEBI" id="CHEBI:29105"/>
    </ligand>
</feature>
<dbReference type="InterPro" id="IPR036594">
    <property type="entry name" value="Meth_synthase_dom"/>
</dbReference>
<dbReference type="InterPro" id="IPR011005">
    <property type="entry name" value="Dihydropteroate_synth-like_sf"/>
</dbReference>
<evidence type="ECO:0000256" key="18">
    <source>
        <dbReference type="ARBA" id="ARBA00031040"/>
    </source>
</evidence>
<dbReference type="EMBL" id="DSZT01000052">
    <property type="protein sequence ID" value="HGU41615.1"/>
    <property type="molecule type" value="Genomic_DNA"/>
</dbReference>
<evidence type="ECO:0000313" key="25">
    <source>
        <dbReference type="EMBL" id="HGU41615.1"/>
    </source>
</evidence>
<evidence type="ECO:0000256" key="17">
    <source>
        <dbReference type="ARBA" id="ARBA00025552"/>
    </source>
</evidence>
<evidence type="ECO:0000259" key="21">
    <source>
        <dbReference type="PROSITE" id="PS50972"/>
    </source>
</evidence>
<keyword evidence="9" id="KW-0028">Amino-acid biosynthesis</keyword>
<accession>A0A7C4RXV4</accession>
<evidence type="ECO:0000256" key="2">
    <source>
        <dbReference type="ARBA" id="ARBA00001947"/>
    </source>
</evidence>
<dbReference type="PANTHER" id="PTHR45833">
    <property type="entry name" value="METHIONINE SYNTHASE"/>
    <property type="match status" value="1"/>
</dbReference>
<comment type="cofactor">
    <cofactor evidence="3">
        <name>methylcob(III)alamin</name>
        <dbReference type="ChEBI" id="CHEBI:28115"/>
    </cofactor>
</comment>
<dbReference type="Gene3D" id="1.10.1240.10">
    <property type="entry name" value="Methionine synthase domain"/>
    <property type="match status" value="1"/>
</dbReference>
<evidence type="ECO:0000256" key="14">
    <source>
        <dbReference type="ARBA" id="ARBA00022833"/>
    </source>
</evidence>
<dbReference type="Pfam" id="PF02310">
    <property type="entry name" value="B12-binding"/>
    <property type="match status" value="1"/>
</dbReference>
<dbReference type="PROSITE" id="PS50970">
    <property type="entry name" value="HCY"/>
    <property type="match status" value="1"/>
</dbReference>
<evidence type="ECO:0000256" key="13">
    <source>
        <dbReference type="ARBA" id="ARBA00022723"/>
    </source>
</evidence>
<dbReference type="SUPFAM" id="SSF52242">
    <property type="entry name" value="Cobalamin (vitamin B12)-binding domain"/>
    <property type="match status" value="1"/>
</dbReference>
<dbReference type="EC" id="2.1.1.13" evidence="6"/>
<keyword evidence="12" id="KW-0949">S-adenosyl-L-methionine</keyword>
<dbReference type="PROSITE" id="PS50972">
    <property type="entry name" value="PTERIN_BINDING"/>
    <property type="match status" value="1"/>
</dbReference>
<dbReference type="InterPro" id="IPR036589">
    <property type="entry name" value="HCY_dom_sf"/>
</dbReference>
<dbReference type="Pfam" id="PF00809">
    <property type="entry name" value="Pterin_bind"/>
    <property type="match status" value="1"/>
</dbReference>
<evidence type="ECO:0000256" key="7">
    <source>
        <dbReference type="ARBA" id="ARBA00013998"/>
    </source>
</evidence>
<dbReference type="GO" id="GO:0008705">
    <property type="term" value="F:methionine synthase activity"/>
    <property type="evidence" value="ECO:0007669"/>
    <property type="project" value="UniProtKB-EC"/>
</dbReference>
<evidence type="ECO:0000256" key="6">
    <source>
        <dbReference type="ARBA" id="ARBA00012032"/>
    </source>
</evidence>
<sequence>MEPLTRQKFSELLSQRVMFLDGAYGTELFKRGYIKTREPIELLNIANAEAVLSLQADYVRAGVDFLLTNTFSANRHKLMKLGYDEYFSEINQSAVKIAKEATKVASKQVFVLGDISSVGEMIEPLGELKSKYVYNIFKEQVEVLVGAGVDGIIIETMSDIKEAKLAYLAARDVAPEMPILVSMTFEENGVSVTGTSLEVYVALFNDLDVDAIGINCTLTPEKMVPLVKKLVALSKKPVFVEPNAGKPVLSADGKLTYKTTPEEFTVYIEDYVEMGANIVGGCCGTGPEHIKYMVQHIGLKKPKTRNVEELNVVTSRVHMVNVAPFLVVGERINASARKKLHNEIREFSFESVLKLAKSQEQEGAQVIDVNFGIESVLSEEHFSKAFVELDKIVSIPISFDIQYNEFLESALMEYPGRPLINSSKATKEELDKKIKLLKRHGGLLIVLAMDKEIPKTAEERYALGKMAVEYLESQGVDRSRIFVDPLVLPIGANQDYNVTLETIKKLSADGIKTMIGLSNFSFGMPNRDELNASFLALAMHAGLSGAILNTSEDATMKILRGMKRILGKESVRISEEVKSSELVHLLLCGNLSDAERYVLSFLDTLTPIEIIQAILAKAMEEIGNLYAENKIYLPHLILAAETSKPIFNKLLSMVTEKDSVKLGRILLATVEGDIHDIGKKIVATVLESAGFEVIDIGKDVPATVILEKVKELKPDIVGLSAMMTTTVIQVGQVVKTLRDNGIEIPVIAGGASMNEELAKRFGSYYAKDAQEAVKLCKQILSNNR</sequence>
<dbReference type="InterPro" id="IPR000489">
    <property type="entry name" value="Pterin-binding_dom"/>
</dbReference>
<dbReference type="SUPFAM" id="SSF82282">
    <property type="entry name" value="Homocysteine S-methyltransferase"/>
    <property type="match status" value="1"/>
</dbReference>
<keyword evidence="11 19" id="KW-0808">Transferase</keyword>
<evidence type="ECO:0000313" key="24">
    <source>
        <dbReference type="EMBL" id="HGQ77345.1"/>
    </source>
</evidence>
<gene>
    <name evidence="25" type="ORF">ENT72_01635</name>
    <name evidence="24" type="ORF">ENU12_05470</name>
</gene>
<dbReference type="GO" id="GO:0031419">
    <property type="term" value="F:cobalamin binding"/>
    <property type="evidence" value="ECO:0007669"/>
    <property type="project" value="UniProtKB-KW"/>
</dbReference>
<name>A0A7C4RXV4_FERPE</name>